<keyword evidence="3" id="KW-1185">Reference proteome</keyword>
<gene>
    <name evidence="2" type="ORF">Q4Q35_03600</name>
</gene>
<organism evidence="2 3">
    <name type="scientific">Flavivirga aquimarina</name>
    <dbReference type="NCBI Taxonomy" id="2027862"/>
    <lineage>
        <taxon>Bacteria</taxon>
        <taxon>Pseudomonadati</taxon>
        <taxon>Bacteroidota</taxon>
        <taxon>Flavobacteriia</taxon>
        <taxon>Flavobacteriales</taxon>
        <taxon>Flavobacteriaceae</taxon>
        <taxon>Flavivirga</taxon>
    </lineage>
</organism>
<dbReference type="EMBL" id="JAUOEK010000055">
    <property type="protein sequence ID" value="MDO5968882.1"/>
    <property type="molecule type" value="Genomic_DNA"/>
</dbReference>
<accession>A0ABT8W6Y5</accession>
<feature type="domain" description="Helix-turn-helix" evidence="1">
    <location>
        <begin position="36"/>
        <end position="86"/>
    </location>
</feature>
<comment type="caution">
    <text evidence="2">The sequence shown here is derived from an EMBL/GenBank/DDBJ whole genome shotgun (WGS) entry which is preliminary data.</text>
</comment>
<sequence>MKVICIEKKAFYKIIDKVIDHVENRCITKNEQSKWVSGKEVMKLLNIKSRTTLQKLRDEGKIRFSQPQRRIILYDRYSIDDYLEQHAKEVF</sequence>
<evidence type="ECO:0000313" key="3">
    <source>
        <dbReference type="Proteomes" id="UP001176883"/>
    </source>
</evidence>
<dbReference type="InterPro" id="IPR041657">
    <property type="entry name" value="HTH_17"/>
</dbReference>
<dbReference type="Proteomes" id="UP001176883">
    <property type="component" value="Unassembled WGS sequence"/>
</dbReference>
<dbReference type="RefSeq" id="WP_303276564.1">
    <property type="nucleotide sequence ID" value="NZ_JAUOEK010000055.1"/>
</dbReference>
<protein>
    <submittedName>
        <fullName evidence="2">Helix-turn-helix domain-containing protein</fullName>
    </submittedName>
</protein>
<reference evidence="2" key="1">
    <citation type="submission" date="2023-07" db="EMBL/GenBank/DDBJ databases">
        <title>Two novel species in the genus Flavivirga.</title>
        <authorList>
            <person name="Kwon K."/>
        </authorList>
    </citation>
    <scope>NUCLEOTIDE SEQUENCE</scope>
    <source>
        <strain evidence="2">KCTC 52353</strain>
    </source>
</reference>
<dbReference type="Pfam" id="PF12728">
    <property type="entry name" value="HTH_17"/>
    <property type="match status" value="1"/>
</dbReference>
<proteinExistence type="predicted"/>
<evidence type="ECO:0000313" key="2">
    <source>
        <dbReference type="EMBL" id="MDO5968882.1"/>
    </source>
</evidence>
<name>A0ABT8W6Y5_9FLAO</name>
<evidence type="ECO:0000259" key="1">
    <source>
        <dbReference type="Pfam" id="PF12728"/>
    </source>
</evidence>